<keyword evidence="1" id="KW-0812">Transmembrane</keyword>
<evidence type="ECO:0000256" key="1">
    <source>
        <dbReference type="SAM" id="Phobius"/>
    </source>
</evidence>
<keyword evidence="1" id="KW-1133">Transmembrane helix</keyword>
<proteinExistence type="predicted"/>
<reference evidence="2" key="1">
    <citation type="submission" date="2022-11" db="EMBL/GenBank/DDBJ databases">
        <authorList>
            <person name="Somphong A."/>
            <person name="Phongsopitanun W."/>
        </authorList>
    </citation>
    <scope>NUCLEOTIDE SEQUENCE</scope>
    <source>
        <strain evidence="2">Pm04-4</strain>
    </source>
</reference>
<feature type="transmembrane region" description="Helical" evidence="1">
    <location>
        <begin position="21"/>
        <end position="44"/>
    </location>
</feature>
<evidence type="ECO:0000313" key="3">
    <source>
        <dbReference type="Proteomes" id="UP001151002"/>
    </source>
</evidence>
<dbReference type="Proteomes" id="UP001151002">
    <property type="component" value="Unassembled WGS sequence"/>
</dbReference>
<keyword evidence="3" id="KW-1185">Reference proteome</keyword>
<accession>A0ABT4BHK9</accession>
<dbReference type="RefSeq" id="WP_267569928.1">
    <property type="nucleotide sequence ID" value="NZ_JAPNTZ010000025.1"/>
</dbReference>
<evidence type="ECO:0000313" key="2">
    <source>
        <dbReference type="EMBL" id="MCY1145315.1"/>
    </source>
</evidence>
<keyword evidence="1" id="KW-0472">Membrane</keyword>
<sequence>MSGRIREVVMESAVESFFVSLPYAAALWVVILLAVAIAGALVSLPTKAPAPPLTGPQADALRFAGEVAVAAERAATTATRCRAEWAAAQQKEHEAWLAYDEADRLAREGARAAAYPQMSRRRKPGENADRERWLHRAATAACRRREISIEQLNDVLAHRGWNPRLHPVVQEGLLRNAIRAHRLAQYEDAQKQEQAAWHESELAAEALRSLRAEAAAALVRAGVAGRVVADDQWFADQWSTAEMPAMAKAAA</sequence>
<organism evidence="2 3">
    <name type="scientific">Paractinoplanes pyxinae</name>
    <dbReference type="NCBI Taxonomy" id="2997416"/>
    <lineage>
        <taxon>Bacteria</taxon>
        <taxon>Bacillati</taxon>
        <taxon>Actinomycetota</taxon>
        <taxon>Actinomycetes</taxon>
        <taxon>Micromonosporales</taxon>
        <taxon>Micromonosporaceae</taxon>
        <taxon>Paractinoplanes</taxon>
    </lineage>
</organism>
<name>A0ABT4BHK9_9ACTN</name>
<gene>
    <name evidence="2" type="ORF">OWR29_45565</name>
</gene>
<protein>
    <submittedName>
        <fullName evidence="2">Uncharacterized protein</fullName>
    </submittedName>
</protein>
<comment type="caution">
    <text evidence="2">The sequence shown here is derived from an EMBL/GenBank/DDBJ whole genome shotgun (WGS) entry which is preliminary data.</text>
</comment>
<dbReference type="EMBL" id="JAPNTZ010000025">
    <property type="protein sequence ID" value="MCY1145315.1"/>
    <property type="molecule type" value="Genomic_DNA"/>
</dbReference>